<keyword evidence="3" id="KW-1185">Reference proteome</keyword>
<dbReference type="Pfam" id="PF00631">
    <property type="entry name" value="G-gamma"/>
    <property type="match status" value="1"/>
</dbReference>
<dbReference type="InterPro" id="IPR015898">
    <property type="entry name" value="G-protein_gamma-like_dom"/>
</dbReference>
<proteinExistence type="predicted"/>
<dbReference type="Proteomes" id="UP000291116">
    <property type="component" value="Unassembled WGS sequence"/>
</dbReference>
<dbReference type="AlphaFoldDB" id="A0A448YV33"/>
<gene>
    <name evidence="2" type="ORF">PSNMU_V1.4_AUG-EV-PASAV3_0003240</name>
</gene>
<dbReference type="GO" id="GO:0007186">
    <property type="term" value="P:G protein-coupled receptor signaling pathway"/>
    <property type="evidence" value="ECO:0007669"/>
    <property type="project" value="InterPro"/>
</dbReference>
<evidence type="ECO:0000313" key="2">
    <source>
        <dbReference type="EMBL" id="VEU33635.1"/>
    </source>
</evidence>
<accession>A0A448YV33</accession>
<feature type="domain" description="G protein gamma" evidence="1">
    <location>
        <begin position="8"/>
        <end position="79"/>
    </location>
</feature>
<evidence type="ECO:0000259" key="1">
    <source>
        <dbReference type="Pfam" id="PF00631"/>
    </source>
</evidence>
<sequence>MSEIVGLTEVQDMEAEVKLLKAKLEKVEKAENMSKACSRIAAAVSSNQENDAFVLTEGSLPNKFHTMTGSGGEAGCCVVS</sequence>
<organism evidence="2 3">
    <name type="scientific">Pseudo-nitzschia multistriata</name>
    <dbReference type="NCBI Taxonomy" id="183589"/>
    <lineage>
        <taxon>Eukaryota</taxon>
        <taxon>Sar</taxon>
        <taxon>Stramenopiles</taxon>
        <taxon>Ochrophyta</taxon>
        <taxon>Bacillariophyta</taxon>
        <taxon>Bacillariophyceae</taxon>
        <taxon>Bacillariophycidae</taxon>
        <taxon>Bacillariales</taxon>
        <taxon>Bacillariaceae</taxon>
        <taxon>Pseudo-nitzschia</taxon>
    </lineage>
</organism>
<name>A0A448YV33_9STRA</name>
<dbReference type="EMBL" id="CAACVS010000004">
    <property type="protein sequence ID" value="VEU33635.1"/>
    <property type="molecule type" value="Genomic_DNA"/>
</dbReference>
<evidence type="ECO:0000313" key="3">
    <source>
        <dbReference type="Proteomes" id="UP000291116"/>
    </source>
</evidence>
<protein>
    <recommendedName>
        <fullName evidence="1">G protein gamma domain-containing protein</fullName>
    </recommendedName>
</protein>
<reference evidence="2 3" key="1">
    <citation type="submission" date="2019-01" db="EMBL/GenBank/DDBJ databases">
        <authorList>
            <person name="Ferrante I. M."/>
        </authorList>
    </citation>
    <scope>NUCLEOTIDE SEQUENCE [LARGE SCALE GENOMIC DNA]</scope>
    <source>
        <strain evidence="2 3">B856</strain>
    </source>
</reference>